<dbReference type="OrthoDB" id="4177029at2759"/>
<gene>
    <name evidence="1" type="ORF">AOQ84DRAFT_367546</name>
</gene>
<name>A0A8E2ETK6_9PEZI</name>
<proteinExistence type="predicted"/>
<protein>
    <submittedName>
        <fullName evidence="1">Uncharacterized protein</fullName>
    </submittedName>
</protein>
<dbReference type="Proteomes" id="UP000250140">
    <property type="component" value="Unassembled WGS sequence"/>
</dbReference>
<evidence type="ECO:0000313" key="1">
    <source>
        <dbReference type="EMBL" id="OCL04395.1"/>
    </source>
</evidence>
<dbReference type="AlphaFoldDB" id="A0A8E2ETK6"/>
<accession>A0A8E2ETK6</accession>
<reference evidence="1 2" key="1">
    <citation type="journal article" date="2016" name="Nat. Commun.">
        <title>Ectomycorrhizal ecology is imprinted in the genome of the dominant symbiotic fungus Cenococcum geophilum.</title>
        <authorList>
            <consortium name="DOE Joint Genome Institute"/>
            <person name="Peter M."/>
            <person name="Kohler A."/>
            <person name="Ohm R.A."/>
            <person name="Kuo A."/>
            <person name="Krutzmann J."/>
            <person name="Morin E."/>
            <person name="Arend M."/>
            <person name="Barry K.W."/>
            <person name="Binder M."/>
            <person name="Choi C."/>
            <person name="Clum A."/>
            <person name="Copeland A."/>
            <person name="Grisel N."/>
            <person name="Haridas S."/>
            <person name="Kipfer T."/>
            <person name="LaButti K."/>
            <person name="Lindquist E."/>
            <person name="Lipzen A."/>
            <person name="Maire R."/>
            <person name="Meier B."/>
            <person name="Mihaltcheva S."/>
            <person name="Molinier V."/>
            <person name="Murat C."/>
            <person name="Poggeler S."/>
            <person name="Quandt C.A."/>
            <person name="Sperisen C."/>
            <person name="Tritt A."/>
            <person name="Tisserant E."/>
            <person name="Crous P.W."/>
            <person name="Henrissat B."/>
            <person name="Nehls U."/>
            <person name="Egli S."/>
            <person name="Spatafora J.W."/>
            <person name="Grigoriev I.V."/>
            <person name="Martin F.M."/>
        </authorList>
    </citation>
    <scope>NUCLEOTIDE SEQUENCE [LARGE SCALE GENOMIC DNA]</scope>
    <source>
        <strain evidence="1 2">CBS 207.34</strain>
    </source>
</reference>
<organism evidence="1 2">
    <name type="scientific">Glonium stellatum</name>
    <dbReference type="NCBI Taxonomy" id="574774"/>
    <lineage>
        <taxon>Eukaryota</taxon>
        <taxon>Fungi</taxon>
        <taxon>Dikarya</taxon>
        <taxon>Ascomycota</taxon>
        <taxon>Pezizomycotina</taxon>
        <taxon>Dothideomycetes</taxon>
        <taxon>Pleosporomycetidae</taxon>
        <taxon>Gloniales</taxon>
        <taxon>Gloniaceae</taxon>
        <taxon>Glonium</taxon>
    </lineage>
</organism>
<keyword evidence="2" id="KW-1185">Reference proteome</keyword>
<evidence type="ECO:0000313" key="2">
    <source>
        <dbReference type="Proteomes" id="UP000250140"/>
    </source>
</evidence>
<sequence length="146" mass="15304">MPTTSTLFDNTISSALPAGNTLGAPETYYCCNCGFGPQTLELCPACISCGHVGCNCCTTDDRNETANLMTTSTITAAETIASTGVRNIDGVPRDLLSLTSPGHDTIGAIVTPAFGTVAPAEGGSYVWCRVYDVSTLEMHPMSDRRD</sequence>
<dbReference type="EMBL" id="KV750520">
    <property type="protein sequence ID" value="OCL04395.1"/>
    <property type="molecule type" value="Genomic_DNA"/>
</dbReference>